<name>A0A2U1FP91_9PORP</name>
<dbReference type="RefSeq" id="WP_116678506.1">
    <property type="nucleotide sequence ID" value="NZ_JBGXZY010000047.1"/>
</dbReference>
<dbReference type="Gene3D" id="2.60.200.20">
    <property type="match status" value="1"/>
</dbReference>
<dbReference type="InterPro" id="IPR000253">
    <property type="entry name" value="FHA_dom"/>
</dbReference>
<keyword evidence="3" id="KW-1185">Reference proteome</keyword>
<gene>
    <name evidence="2" type="ORF">C7382_10255</name>
</gene>
<sequence length="190" mass="20744">MKRIFCPKCDNPISISREALRQASPSGVLSLLCPDCCHQVRIRLVRKSGESDAGQSASGEQEVAREIDRSRGHIVVLENVFGYRQEFGLGEGNNGIGRRNKDSVVDIPIITSDPSMGRHHCILRVTTKADGSLLHTVADDDSLVGTFVGGHLLGKKEWCRLNDGDVITLGATSVIFHAPDHEEATQHDLH</sequence>
<dbReference type="InterPro" id="IPR008984">
    <property type="entry name" value="SMAD_FHA_dom_sf"/>
</dbReference>
<evidence type="ECO:0000313" key="2">
    <source>
        <dbReference type="EMBL" id="PVZ14013.1"/>
    </source>
</evidence>
<organism evidence="2 3">
    <name type="scientific">Porphyromonas loveana</name>
    <dbReference type="NCBI Taxonomy" id="1884669"/>
    <lineage>
        <taxon>Bacteria</taxon>
        <taxon>Pseudomonadati</taxon>
        <taxon>Bacteroidota</taxon>
        <taxon>Bacteroidia</taxon>
        <taxon>Bacteroidales</taxon>
        <taxon>Porphyromonadaceae</taxon>
        <taxon>Porphyromonas</taxon>
    </lineage>
</organism>
<dbReference type="AlphaFoldDB" id="A0A2U1FP91"/>
<proteinExistence type="predicted"/>
<feature type="domain" description="FHA" evidence="1">
    <location>
        <begin position="94"/>
        <end position="153"/>
    </location>
</feature>
<dbReference type="PROSITE" id="PS50006">
    <property type="entry name" value="FHA_DOMAIN"/>
    <property type="match status" value="1"/>
</dbReference>
<accession>A0A2U1FP91</accession>
<protein>
    <submittedName>
        <fullName evidence="2">FHA domain protein</fullName>
    </submittedName>
</protein>
<dbReference type="SUPFAM" id="SSF49879">
    <property type="entry name" value="SMAD/FHA domain"/>
    <property type="match status" value="1"/>
</dbReference>
<comment type="caution">
    <text evidence="2">The sequence shown here is derived from an EMBL/GenBank/DDBJ whole genome shotgun (WGS) entry which is preliminary data.</text>
</comment>
<dbReference type="OrthoDB" id="949044at2"/>
<dbReference type="GeneID" id="94549952"/>
<dbReference type="EMBL" id="QEKY01000002">
    <property type="protein sequence ID" value="PVZ14013.1"/>
    <property type="molecule type" value="Genomic_DNA"/>
</dbReference>
<evidence type="ECO:0000313" key="3">
    <source>
        <dbReference type="Proteomes" id="UP000245462"/>
    </source>
</evidence>
<dbReference type="Pfam" id="PF00498">
    <property type="entry name" value="FHA"/>
    <property type="match status" value="1"/>
</dbReference>
<evidence type="ECO:0000259" key="1">
    <source>
        <dbReference type="PROSITE" id="PS50006"/>
    </source>
</evidence>
<reference evidence="2 3" key="1">
    <citation type="submission" date="2018-04" db="EMBL/GenBank/DDBJ databases">
        <title>Genomic Encyclopedia of Type Strains, Phase IV (KMG-IV): sequencing the most valuable type-strain genomes for metagenomic binning, comparative biology and taxonomic classification.</title>
        <authorList>
            <person name="Goeker M."/>
        </authorList>
    </citation>
    <scope>NUCLEOTIDE SEQUENCE [LARGE SCALE GENOMIC DNA]</scope>
    <source>
        <strain evidence="2 3">DSM 28520</strain>
    </source>
</reference>
<dbReference type="Proteomes" id="UP000245462">
    <property type="component" value="Unassembled WGS sequence"/>
</dbReference>